<dbReference type="Proteomes" id="UP000176631">
    <property type="component" value="Unassembled WGS sequence"/>
</dbReference>
<comment type="caution">
    <text evidence="2">The sequence shown here is derived from an EMBL/GenBank/DDBJ whole genome shotgun (WGS) entry which is preliminary data.</text>
</comment>
<sequence length="499" mass="55838">MGNQEQQQPQQTPKPKSKKLLWFFLILIILIITAAIGWFLWQKFGNKEAAKEQGFSGELQVQAAKIDRNHTVTKTFSTAGDTMSVRAADGTLYTLTVPPDALILPSTITMSALSESTVANWDKGAAGYGVFLDGKFSFIRPAYITIQPNTEMPTLGKTKAADWGRCTIASRGYDPEICAGNNKIPLRGGVEPGKVVTYVSSERKEILLTPTIPIGKENVWNGFVFYPGAYFADKINKTKAGQLVDKMYDGGNDYINQTETLMHLWALGGDLTKYKSEIERFAREKRDYPREVYKGAIIAKVVKDDTTYQKRIEDFKGVYEKVLTRKGSSFLPLPRYYSLLNQLLVPRKKSASIFAAYASSDWTWPDTLPWYDEDARGDTGGDSSWEDDMRERSDQMLRNIMGNRNAFCYDKFQAAEALEALGTLDAADRDAINSILGQCNKKCATLEECERAADDAKRYGNSDALAEALYRIIAFLEQGTDCKAQVKKDLSNYGQNFCQ</sequence>
<evidence type="ECO:0000256" key="1">
    <source>
        <dbReference type="SAM" id="Phobius"/>
    </source>
</evidence>
<feature type="transmembrane region" description="Helical" evidence="1">
    <location>
        <begin position="20"/>
        <end position="41"/>
    </location>
</feature>
<accession>A0A1G1W5V5</accession>
<proteinExistence type="predicted"/>
<evidence type="ECO:0000313" key="2">
    <source>
        <dbReference type="EMBL" id="OGY22970.1"/>
    </source>
</evidence>
<keyword evidence="1" id="KW-1133">Transmembrane helix</keyword>
<keyword evidence="1" id="KW-0812">Transmembrane</keyword>
<evidence type="ECO:0000313" key="3">
    <source>
        <dbReference type="Proteomes" id="UP000176631"/>
    </source>
</evidence>
<gene>
    <name evidence="2" type="ORF">A2172_03495</name>
</gene>
<keyword evidence="1" id="KW-0472">Membrane</keyword>
<reference evidence="2 3" key="1">
    <citation type="journal article" date="2016" name="Nat. Commun.">
        <title>Thousands of microbial genomes shed light on interconnected biogeochemical processes in an aquifer system.</title>
        <authorList>
            <person name="Anantharaman K."/>
            <person name="Brown C.T."/>
            <person name="Hug L.A."/>
            <person name="Sharon I."/>
            <person name="Castelle C.J."/>
            <person name="Probst A.J."/>
            <person name="Thomas B.C."/>
            <person name="Singh A."/>
            <person name="Wilkins M.J."/>
            <person name="Karaoz U."/>
            <person name="Brodie E.L."/>
            <person name="Williams K.H."/>
            <person name="Hubbard S.S."/>
            <person name="Banfield J.F."/>
        </authorList>
    </citation>
    <scope>NUCLEOTIDE SEQUENCE [LARGE SCALE GENOMIC DNA]</scope>
</reference>
<protein>
    <submittedName>
        <fullName evidence="2">Uncharacterized protein</fullName>
    </submittedName>
</protein>
<dbReference type="STRING" id="1802593.A2172_03495"/>
<dbReference type="AlphaFoldDB" id="A0A1G1W5V5"/>
<dbReference type="EMBL" id="MHCP01000030">
    <property type="protein sequence ID" value="OGY22970.1"/>
    <property type="molecule type" value="Genomic_DNA"/>
</dbReference>
<organism evidence="2 3">
    <name type="scientific">Candidatus Woykebacteria bacterium RBG_13_40_15</name>
    <dbReference type="NCBI Taxonomy" id="1802593"/>
    <lineage>
        <taxon>Bacteria</taxon>
        <taxon>Candidatus Woykeibacteriota</taxon>
    </lineage>
</organism>
<name>A0A1G1W5V5_9BACT</name>